<sequence>MEKEFYEGNRSKTMPFVINDTVEITFGPAEGKLAVVISIDPNELSMSYLVEQGDGSGDLVIEAKHLKLI</sequence>
<evidence type="ECO:0000259" key="1">
    <source>
        <dbReference type="SMART" id="SM00739"/>
    </source>
</evidence>
<keyword evidence="3" id="KW-1185">Reference proteome</keyword>
<feature type="domain" description="KOW" evidence="1">
    <location>
        <begin position="15"/>
        <end position="42"/>
    </location>
</feature>
<dbReference type="AlphaFoldDB" id="A0A8J6ITL1"/>
<proteinExistence type="predicted"/>
<name>A0A8J6ITL1_9ALTE</name>
<dbReference type="InterPro" id="IPR005824">
    <property type="entry name" value="KOW"/>
</dbReference>
<accession>A0A8J6ITL1</accession>
<organism evidence="2 3">
    <name type="scientific">Neptunicella marina</name>
    <dbReference type="NCBI Taxonomy" id="2125989"/>
    <lineage>
        <taxon>Bacteria</taxon>
        <taxon>Pseudomonadati</taxon>
        <taxon>Pseudomonadota</taxon>
        <taxon>Gammaproteobacteria</taxon>
        <taxon>Alteromonadales</taxon>
        <taxon>Alteromonadaceae</taxon>
        <taxon>Neptunicella</taxon>
    </lineage>
</organism>
<comment type="caution">
    <text evidence="2">The sequence shown here is derived from an EMBL/GenBank/DDBJ whole genome shotgun (WGS) entry which is preliminary data.</text>
</comment>
<evidence type="ECO:0000313" key="2">
    <source>
        <dbReference type="EMBL" id="MBC3765692.1"/>
    </source>
</evidence>
<reference evidence="2" key="1">
    <citation type="journal article" date="2018" name="Int. J. Syst. Evol. Microbiol.">
        <title>Neptunicella marina gen. nov., sp. nov., isolated from surface seawater.</title>
        <authorList>
            <person name="Liu X."/>
            <person name="Lai Q."/>
            <person name="Du Y."/>
            <person name="Zhang X."/>
            <person name="Liu Z."/>
            <person name="Sun F."/>
            <person name="Shao Z."/>
        </authorList>
    </citation>
    <scope>NUCLEOTIDE SEQUENCE</scope>
    <source>
        <strain evidence="2">S27-2</strain>
    </source>
</reference>
<dbReference type="SUPFAM" id="SSF50104">
    <property type="entry name" value="Translation proteins SH3-like domain"/>
    <property type="match status" value="1"/>
</dbReference>
<reference evidence="2" key="2">
    <citation type="submission" date="2020-08" db="EMBL/GenBank/DDBJ databases">
        <authorList>
            <person name="Lai Q."/>
        </authorList>
    </citation>
    <scope>NUCLEOTIDE SEQUENCE</scope>
    <source>
        <strain evidence="2">S27-2</strain>
    </source>
</reference>
<dbReference type="RefSeq" id="WP_186506172.1">
    <property type="nucleotide sequence ID" value="NZ_JACNEP010000005.1"/>
</dbReference>
<dbReference type="EMBL" id="JACNEP010000005">
    <property type="protein sequence ID" value="MBC3765692.1"/>
    <property type="molecule type" value="Genomic_DNA"/>
</dbReference>
<dbReference type="InterPro" id="IPR008991">
    <property type="entry name" value="Translation_prot_SH3-like_sf"/>
</dbReference>
<protein>
    <recommendedName>
        <fullName evidence="1">KOW domain-containing protein</fullName>
    </recommendedName>
</protein>
<dbReference type="SMART" id="SM00739">
    <property type="entry name" value="KOW"/>
    <property type="match status" value="1"/>
</dbReference>
<dbReference type="Proteomes" id="UP000601768">
    <property type="component" value="Unassembled WGS sequence"/>
</dbReference>
<gene>
    <name evidence="2" type="ORF">H8B19_07380</name>
</gene>
<evidence type="ECO:0000313" key="3">
    <source>
        <dbReference type="Proteomes" id="UP000601768"/>
    </source>
</evidence>